<comment type="caution">
    <text evidence="1">The sequence shown here is derived from an EMBL/GenBank/DDBJ whole genome shotgun (WGS) entry which is preliminary data.</text>
</comment>
<proteinExistence type="predicted"/>
<organism evidence="1 2">
    <name type="scientific">Aspergillus melleus</name>
    <dbReference type="NCBI Taxonomy" id="138277"/>
    <lineage>
        <taxon>Eukaryota</taxon>
        <taxon>Fungi</taxon>
        <taxon>Dikarya</taxon>
        <taxon>Ascomycota</taxon>
        <taxon>Pezizomycotina</taxon>
        <taxon>Eurotiomycetes</taxon>
        <taxon>Eurotiomycetidae</taxon>
        <taxon>Eurotiales</taxon>
        <taxon>Aspergillaceae</taxon>
        <taxon>Aspergillus</taxon>
        <taxon>Aspergillus subgen. Circumdati</taxon>
    </lineage>
</organism>
<dbReference type="Proteomes" id="UP001177260">
    <property type="component" value="Unassembled WGS sequence"/>
</dbReference>
<evidence type="ECO:0000313" key="2">
    <source>
        <dbReference type="Proteomes" id="UP001177260"/>
    </source>
</evidence>
<gene>
    <name evidence="1" type="ORF">N8T08_002742</name>
</gene>
<reference evidence="1 2" key="1">
    <citation type="journal article" date="2023" name="ACS Omega">
        <title>Identification of the Neoaspergillic Acid Biosynthesis Gene Cluster by Establishing an In Vitro CRISPR-Ribonucleoprotein Genetic System in Aspergillus melleus.</title>
        <authorList>
            <person name="Yuan B."/>
            <person name="Grau M.F."/>
            <person name="Murata R.M."/>
            <person name="Torok T."/>
            <person name="Venkateswaran K."/>
            <person name="Stajich J.E."/>
            <person name="Wang C.C.C."/>
        </authorList>
    </citation>
    <scope>NUCLEOTIDE SEQUENCE [LARGE SCALE GENOMIC DNA]</scope>
    <source>
        <strain evidence="1 2">IMV 1140</strain>
    </source>
</reference>
<evidence type="ECO:0000313" key="1">
    <source>
        <dbReference type="EMBL" id="KAK1146669.1"/>
    </source>
</evidence>
<sequence length="344" mass="38137">MSQDADDARSVAESLPDAPTKQSYRSFKKKFAKLKVKFELQMRDSELLVREGLRIQDLSNRIQEQNDQLLEVLLEFNDSLHISPELRYDLSASGDDALLPNDETKASPSYNDPEAAQSMLKHAKDEVATGNMTAESYRDLENAVKQGKAFAPRLDYTSLLKVTHTLPPMDDEEVSADGGLEQSLGFFTPEHETEHYLAVDARLGDETAALQLSRAPEKSTFADREREAGLRNSISVYNWLRRNQPHIFLQDNENASEKSGSRPSNLRTSKKATGGTRKDDEFYDDDSVLMEAGTTPSGAKGKRKREDESGGKSKSGGSRSNRKKKEEPSSAAKRSSKRSSGVGA</sequence>
<accession>A0ACC3B7V9</accession>
<protein>
    <submittedName>
        <fullName evidence="1">Uncharacterized protein</fullName>
    </submittedName>
</protein>
<name>A0ACC3B7V9_9EURO</name>
<dbReference type="EMBL" id="JAOPJF010000016">
    <property type="protein sequence ID" value="KAK1146669.1"/>
    <property type="molecule type" value="Genomic_DNA"/>
</dbReference>
<keyword evidence="2" id="KW-1185">Reference proteome</keyword>